<keyword evidence="1" id="KW-0472">Membrane</keyword>
<gene>
    <name evidence="2" type="ORF">NCGR_LOCUS31143</name>
</gene>
<evidence type="ECO:0000313" key="2">
    <source>
        <dbReference type="EMBL" id="CAD6246910.1"/>
    </source>
</evidence>
<feature type="transmembrane region" description="Helical" evidence="1">
    <location>
        <begin position="78"/>
        <end position="98"/>
    </location>
</feature>
<dbReference type="AlphaFoldDB" id="A0A811PUH4"/>
<accession>A0A811PUH4</accession>
<name>A0A811PUH4_9POAL</name>
<evidence type="ECO:0000313" key="3">
    <source>
        <dbReference type="Proteomes" id="UP000604825"/>
    </source>
</evidence>
<feature type="transmembrane region" description="Helical" evidence="1">
    <location>
        <begin position="50"/>
        <end position="71"/>
    </location>
</feature>
<dbReference type="OrthoDB" id="689631at2759"/>
<dbReference type="Proteomes" id="UP000604825">
    <property type="component" value="Unassembled WGS sequence"/>
</dbReference>
<keyword evidence="3" id="KW-1185">Reference proteome</keyword>
<keyword evidence="1" id="KW-0812">Transmembrane</keyword>
<organism evidence="2 3">
    <name type="scientific">Miscanthus lutarioriparius</name>
    <dbReference type="NCBI Taxonomy" id="422564"/>
    <lineage>
        <taxon>Eukaryota</taxon>
        <taxon>Viridiplantae</taxon>
        <taxon>Streptophyta</taxon>
        <taxon>Embryophyta</taxon>
        <taxon>Tracheophyta</taxon>
        <taxon>Spermatophyta</taxon>
        <taxon>Magnoliopsida</taxon>
        <taxon>Liliopsida</taxon>
        <taxon>Poales</taxon>
        <taxon>Poaceae</taxon>
        <taxon>PACMAD clade</taxon>
        <taxon>Panicoideae</taxon>
        <taxon>Andropogonodae</taxon>
        <taxon>Andropogoneae</taxon>
        <taxon>Saccharinae</taxon>
        <taxon>Miscanthus</taxon>
    </lineage>
</organism>
<feature type="transmembrane region" description="Helical" evidence="1">
    <location>
        <begin position="7"/>
        <end position="30"/>
    </location>
</feature>
<protein>
    <submittedName>
        <fullName evidence="2">Uncharacterized protein</fullName>
    </submittedName>
</protein>
<reference evidence="2" key="1">
    <citation type="submission" date="2020-10" db="EMBL/GenBank/DDBJ databases">
        <authorList>
            <person name="Han B."/>
            <person name="Lu T."/>
            <person name="Zhao Q."/>
            <person name="Huang X."/>
            <person name="Zhao Y."/>
        </authorList>
    </citation>
    <scope>NUCLEOTIDE SEQUENCE</scope>
</reference>
<proteinExistence type="predicted"/>
<keyword evidence="1" id="KW-1133">Transmembrane helix</keyword>
<comment type="caution">
    <text evidence="2">The sequence shown here is derived from an EMBL/GenBank/DDBJ whole genome shotgun (WGS) entry which is preliminary data.</text>
</comment>
<dbReference type="EMBL" id="CAJGYO010000007">
    <property type="protein sequence ID" value="CAD6246910.1"/>
    <property type="molecule type" value="Genomic_DNA"/>
</dbReference>
<sequence>MHFGAGSLGLLVCFMGVLVGTNLVAISVRMDDGPASIFPVVPGGARALGAFVRRNIAAVGLFMASCAFAALSCEEDAVLCFGMFVLLLLGLTLINVGARGE</sequence>
<evidence type="ECO:0000256" key="1">
    <source>
        <dbReference type="SAM" id="Phobius"/>
    </source>
</evidence>